<dbReference type="OMA" id="HIPQNYN"/>
<comment type="caution">
    <text evidence="2">The sequence shown here is derived from an EMBL/GenBank/DDBJ whole genome shotgun (WGS) entry which is preliminary data.</text>
</comment>
<evidence type="ECO:0000313" key="3">
    <source>
        <dbReference type="Proteomes" id="UP000191691"/>
    </source>
</evidence>
<keyword evidence="3" id="KW-1185">Reference proteome</keyword>
<name>A0A1V6Z290_PENNA</name>
<protein>
    <submittedName>
        <fullName evidence="2">Uncharacterized protein</fullName>
    </submittedName>
</protein>
<evidence type="ECO:0000256" key="1">
    <source>
        <dbReference type="SAM" id="MobiDB-lite"/>
    </source>
</evidence>
<accession>A0A1V6Z290</accession>
<dbReference type="Proteomes" id="UP000191691">
    <property type="component" value="Unassembled WGS sequence"/>
</dbReference>
<dbReference type="AlphaFoldDB" id="A0A1V6Z290"/>
<proteinExistence type="predicted"/>
<feature type="region of interest" description="Disordered" evidence="1">
    <location>
        <begin position="17"/>
        <end position="71"/>
    </location>
</feature>
<evidence type="ECO:0000313" key="2">
    <source>
        <dbReference type="EMBL" id="OQE93634.1"/>
    </source>
</evidence>
<dbReference type="EMBL" id="MOOB01000005">
    <property type="protein sequence ID" value="OQE93634.1"/>
    <property type="molecule type" value="Genomic_DNA"/>
</dbReference>
<organism evidence="2 3">
    <name type="scientific">Penicillium nalgiovense</name>
    <dbReference type="NCBI Taxonomy" id="60175"/>
    <lineage>
        <taxon>Eukaryota</taxon>
        <taxon>Fungi</taxon>
        <taxon>Dikarya</taxon>
        <taxon>Ascomycota</taxon>
        <taxon>Pezizomycotina</taxon>
        <taxon>Eurotiomycetes</taxon>
        <taxon>Eurotiomycetidae</taxon>
        <taxon>Eurotiales</taxon>
        <taxon>Aspergillaceae</taxon>
        <taxon>Penicillium</taxon>
    </lineage>
</organism>
<feature type="compositionally biased region" description="Polar residues" evidence="1">
    <location>
        <begin position="33"/>
        <end position="45"/>
    </location>
</feature>
<reference evidence="3" key="1">
    <citation type="journal article" date="2017" name="Nat. Microbiol.">
        <title>Global analysis of biosynthetic gene clusters reveals vast potential of secondary metabolite production in Penicillium species.</title>
        <authorList>
            <person name="Nielsen J.C."/>
            <person name="Grijseels S."/>
            <person name="Prigent S."/>
            <person name="Ji B."/>
            <person name="Dainat J."/>
            <person name="Nielsen K.F."/>
            <person name="Frisvad J.C."/>
            <person name="Workman M."/>
            <person name="Nielsen J."/>
        </authorList>
    </citation>
    <scope>NUCLEOTIDE SEQUENCE [LARGE SCALE GENOMIC DNA]</scope>
    <source>
        <strain evidence="3">IBT 13039</strain>
    </source>
</reference>
<sequence length="71" mass="8169">MPQNSGLSRYDHLKAIFSRQSSQQPEAKEDTTSETTLVPRQTQAKSYKKRHIPQNYNGEHPNPNVMAWNIS</sequence>
<gene>
    <name evidence="2" type="ORF">PENNAL_c0005G05320</name>
</gene>